<dbReference type="Proteomes" id="UP000886595">
    <property type="component" value="Unassembled WGS sequence"/>
</dbReference>
<gene>
    <name evidence="1" type="ORF">Bca52824_018267</name>
</gene>
<keyword evidence="2" id="KW-1185">Reference proteome</keyword>
<name>A0A8X8AX90_BRACI</name>
<dbReference type="EMBL" id="JAAMPC010000004">
    <property type="protein sequence ID" value="KAG2315145.1"/>
    <property type="molecule type" value="Genomic_DNA"/>
</dbReference>
<sequence length="95" mass="10566">MRAILDFHGFFGGSTTVRQLLSRRWSSSEMLQGVGREGLHMRILLVPGRVSSMAWGVEECGEYLLRVVVLNRWVSKIARFSLLSISSAVALMASP</sequence>
<dbReference type="OrthoDB" id="10462627at2759"/>
<dbReference type="AlphaFoldDB" id="A0A8X8AX90"/>
<accession>A0A8X8AX90</accession>
<comment type="caution">
    <text evidence="1">The sequence shown here is derived from an EMBL/GenBank/DDBJ whole genome shotgun (WGS) entry which is preliminary data.</text>
</comment>
<protein>
    <submittedName>
        <fullName evidence="1">Uncharacterized protein</fullName>
    </submittedName>
</protein>
<evidence type="ECO:0000313" key="2">
    <source>
        <dbReference type="Proteomes" id="UP000886595"/>
    </source>
</evidence>
<reference evidence="1 2" key="1">
    <citation type="submission" date="2020-02" db="EMBL/GenBank/DDBJ databases">
        <authorList>
            <person name="Ma Q."/>
            <person name="Huang Y."/>
            <person name="Song X."/>
            <person name="Pei D."/>
        </authorList>
    </citation>
    <scope>NUCLEOTIDE SEQUENCE [LARGE SCALE GENOMIC DNA]</scope>
    <source>
        <strain evidence="1">Sxm20200214</strain>
        <tissue evidence="1">Leaf</tissue>
    </source>
</reference>
<evidence type="ECO:0000313" key="1">
    <source>
        <dbReference type="EMBL" id="KAG2315145.1"/>
    </source>
</evidence>
<proteinExistence type="predicted"/>
<organism evidence="1 2">
    <name type="scientific">Brassica carinata</name>
    <name type="common">Ethiopian mustard</name>
    <name type="synonym">Abyssinian cabbage</name>
    <dbReference type="NCBI Taxonomy" id="52824"/>
    <lineage>
        <taxon>Eukaryota</taxon>
        <taxon>Viridiplantae</taxon>
        <taxon>Streptophyta</taxon>
        <taxon>Embryophyta</taxon>
        <taxon>Tracheophyta</taxon>
        <taxon>Spermatophyta</taxon>
        <taxon>Magnoliopsida</taxon>
        <taxon>eudicotyledons</taxon>
        <taxon>Gunneridae</taxon>
        <taxon>Pentapetalae</taxon>
        <taxon>rosids</taxon>
        <taxon>malvids</taxon>
        <taxon>Brassicales</taxon>
        <taxon>Brassicaceae</taxon>
        <taxon>Brassiceae</taxon>
        <taxon>Brassica</taxon>
    </lineage>
</organism>